<dbReference type="InterPro" id="IPR011050">
    <property type="entry name" value="Pectin_lyase_fold/virulence"/>
</dbReference>
<name>A0ABV5LWZ7_9ACTN</name>
<dbReference type="InterPro" id="IPR012334">
    <property type="entry name" value="Pectin_lyas_fold"/>
</dbReference>
<feature type="region of interest" description="Disordered" evidence="1">
    <location>
        <begin position="305"/>
        <end position="345"/>
    </location>
</feature>
<reference evidence="2 3" key="1">
    <citation type="submission" date="2024-09" db="EMBL/GenBank/DDBJ databases">
        <authorList>
            <person name="Sun Q."/>
            <person name="Mori K."/>
        </authorList>
    </citation>
    <scope>NUCLEOTIDE SEQUENCE [LARGE SCALE GENOMIC DNA]</scope>
    <source>
        <strain evidence="2 3">TISTR 1856</strain>
    </source>
</reference>
<dbReference type="RefSeq" id="WP_380136829.1">
    <property type="nucleotide sequence ID" value="NZ_JBHLUI010000008.1"/>
</dbReference>
<evidence type="ECO:0000313" key="2">
    <source>
        <dbReference type="EMBL" id="MFB9378521.1"/>
    </source>
</evidence>
<evidence type="ECO:0000313" key="3">
    <source>
        <dbReference type="Proteomes" id="UP001589748"/>
    </source>
</evidence>
<organism evidence="2 3">
    <name type="scientific">Kineococcus gynurae</name>
    <dbReference type="NCBI Taxonomy" id="452979"/>
    <lineage>
        <taxon>Bacteria</taxon>
        <taxon>Bacillati</taxon>
        <taxon>Actinomycetota</taxon>
        <taxon>Actinomycetes</taxon>
        <taxon>Kineosporiales</taxon>
        <taxon>Kineosporiaceae</taxon>
        <taxon>Kineococcus</taxon>
    </lineage>
</organism>
<evidence type="ECO:0008006" key="4">
    <source>
        <dbReference type="Google" id="ProtNLM"/>
    </source>
</evidence>
<feature type="region of interest" description="Disordered" evidence="1">
    <location>
        <begin position="1"/>
        <end position="29"/>
    </location>
</feature>
<accession>A0ABV5LWZ7</accession>
<dbReference type="Proteomes" id="UP001589748">
    <property type="component" value="Unassembled WGS sequence"/>
</dbReference>
<proteinExistence type="predicted"/>
<gene>
    <name evidence="2" type="ORF">ACFFVI_16265</name>
</gene>
<evidence type="ECO:0000256" key="1">
    <source>
        <dbReference type="SAM" id="MobiDB-lite"/>
    </source>
</evidence>
<dbReference type="SUPFAM" id="SSF51126">
    <property type="entry name" value="Pectin lyase-like"/>
    <property type="match status" value="1"/>
</dbReference>
<dbReference type="Gene3D" id="2.160.20.10">
    <property type="entry name" value="Single-stranded right-handed beta-helix, Pectin lyase-like"/>
    <property type="match status" value="1"/>
</dbReference>
<sequence length="345" mass="36359">MPVRPGRTVPPTAPTPYRPRPTAGSAPRPRAGAVLTAALTLVLALAGCSSPPEDPLDQQRERLEQLGVSLGIPAGFPGPASTGVPLGTKLEKSGSVTVSEDGTVLENLDIEGCVKIRADDVTIRNSRIRCADNQRVIAIDGERKNIVVEDSEIDGRGSTQIAIGWAGYTLRRVDVHDVLDGPRLGSDVVVEDSWIHDIVRQGKLHPDTMQSTGGTGIVVRRNTLVVTDRVTGDLMNSAIQLGAENDSGVLRDVLIEDNYLDGGNYTVNIRTDDGIEDVVVRDNVFGGHARYGQIIAGESVTIEGNSLARPGTTGSTGSTGSTGFPGPTSSTEPDATSITVERKPD</sequence>
<keyword evidence="3" id="KW-1185">Reference proteome</keyword>
<protein>
    <recommendedName>
        <fullName evidence="4">Parallel beta helix pectate lyase-like protein</fullName>
    </recommendedName>
</protein>
<feature type="compositionally biased region" description="Low complexity" evidence="1">
    <location>
        <begin position="310"/>
        <end position="331"/>
    </location>
</feature>
<comment type="caution">
    <text evidence="2">The sequence shown here is derived from an EMBL/GenBank/DDBJ whole genome shotgun (WGS) entry which is preliminary data.</text>
</comment>
<dbReference type="EMBL" id="JBHMDM010000007">
    <property type="protein sequence ID" value="MFB9378521.1"/>
    <property type="molecule type" value="Genomic_DNA"/>
</dbReference>